<dbReference type="InterPro" id="IPR013656">
    <property type="entry name" value="PAS_4"/>
</dbReference>
<gene>
    <name evidence="8" type="ORF">SAMN02982985_05258</name>
</gene>
<dbReference type="Gene3D" id="1.20.5.1930">
    <property type="match status" value="1"/>
</dbReference>
<evidence type="ECO:0000256" key="3">
    <source>
        <dbReference type="ARBA" id="ARBA00023012"/>
    </source>
</evidence>
<dbReference type="CDD" id="cd16917">
    <property type="entry name" value="HATPase_UhpB-NarQ-NarX-like"/>
    <property type="match status" value="1"/>
</dbReference>
<dbReference type="OrthoDB" id="8752517at2"/>
<dbReference type="PANTHER" id="PTHR24421">
    <property type="entry name" value="NITRATE/NITRITE SENSOR PROTEIN NARX-RELATED"/>
    <property type="match status" value="1"/>
</dbReference>
<keyword evidence="3" id="KW-0902">Two-component regulatory system</keyword>
<evidence type="ECO:0000256" key="5">
    <source>
        <dbReference type="SAM" id="MobiDB-lite"/>
    </source>
</evidence>
<keyword evidence="1" id="KW-0808">Transferase</keyword>
<dbReference type="STRING" id="758825.SAMN02982985_05258"/>
<dbReference type="Pfam" id="PF13426">
    <property type="entry name" value="PAS_9"/>
    <property type="match status" value="1"/>
</dbReference>
<dbReference type="InterPro" id="IPR003594">
    <property type="entry name" value="HATPase_dom"/>
</dbReference>
<dbReference type="GO" id="GO:0046983">
    <property type="term" value="F:protein dimerization activity"/>
    <property type="evidence" value="ECO:0007669"/>
    <property type="project" value="InterPro"/>
</dbReference>
<dbReference type="Pfam" id="PF02518">
    <property type="entry name" value="HATPase_c"/>
    <property type="match status" value="1"/>
</dbReference>
<dbReference type="Pfam" id="PF08448">
    <property type="entry name" value="PAS_4"/>
    <property type="match status" value="1"/>
</dbReference>
<dbReference type="InterPro" id="IPR000014">
    <property type="entry name" value="PAS"/>
</dbReference>
<keyword evidence="9" id="KW-1185">Reference proteome</keyword>
<dbReference type="Gene3D" id="3.30.565.10">
    <property type="entry name" value="Histidine kinase-like ATPase, C-terminal domain"/>
    <property type="match status" value="1"/>
</dbReference>
<dbReference type="CDD" id="cd00130">
    <property type="entry name" value="PAS"/>
    <property type="match status" value="1"/>
</dbReference>
<dbReference type="Gene3D" id="6.10.250.490">
    <property type="match status" value="1"/>
</dbReference>
<dbReference type="SMART" id="SM00387">
    <property type="entry name" value="HATPase_c"/>
    <property type="match status" value="1"/>
</dbReference>
<evidence type="ECO:0000313" key="9">
    <source>
        <dbReference type="Proteomes" id="UP000199470"/>
    </source>
</evidence>
<dbReference type="SMART" id="SM00091">
    <property type="entry name" value="PAS"/>
    <property type="match status" value="2"/>
</dbReference>
<dbReference type="Pfam" id="PF07730">
    <property type="entry name" value="HisKA_3"/>
    <property type="match status" value="1"/>
</dbReference>
<dbReference type="EMBL" id="FOTW01000032">
    <property type="protein sequence ID" value="SFM77591.1"/>
    <property type="molecule type" value="Genomic_DNA"/>
</dbReference>
<dbReference type="GO" id="GO:0016020">
    <property type="term" value="C:membrane"/>
    <property type="evidence" value="ECO:0007669"/>
    <property type="project" value="InterPro"/>
</dbReference>
<dbReference type="InterPro" id="IPR050482">
    <property type="entry name" value="Sensor_HK_TwoCompSys"/>
</dbReference>
<evidence type="ECO:0000259" key="7">
    <source>
        <dbReference type="PROSITE" id="PS50113"/>
    </source>
</evidence>
<dbReference type="Proteomes" id="UP000199470">
    <property type="component" value="Unassembled WGS sequence"/>
</dbReference>
<dbReference type="PROSITE" id="PS50113">
    <property type="entry name" value="PAC"/>
    <property type="match status" value="1"/>
</dbReference>
<proteinExistence type="predicted"/>
<dbReference type="InterPro" id="IPR001610">
    <property type="entry name" value="PAC"/>
</dbReference>
<feature type="coiled-coil region" evidence="4">
    <location>
        <begin position="336"/>
        <end position="370"/>
    </location>
</feature>
<reference evidence="8 9" key="1">
    <citation type="submission" date="2016-10" db="EMBL/GenBank/DDBJ databases">
        <authorList>
            <person name="de Groot N.N."/>
        </authorList>
    </citation>
    <scope>NUCLEOTIDE SEQUENCE [LARGE SCALE GENOMIC DNA]</scope>
    <source>
        <strain evidence="8 9">ATCC 43154</strain>
    </source>
</reference>
<dbReference type="NCBIfam" id="TIGR00229">
    <property type="entry name" value="sensory_box"/>
    <property type="match status" value="1"/>
</dbReference>
<dbReference type="SMART" id="SM00086">
    <property type="entry name" value="PAC"/>
    <property type="match status" value="1"/>
</dbReference>
<feature type="region of interest" description="Disordered" evidence="5">
    <location>
        <begin position="1"/>
        <end position="35"/>
    </location>
</feature>
<dbReference type="PROSITE" id="PS50112">
    <property type="entry name" value="PAS"/>
    <property type="match status" value="2"/>
</dbReference>
<feature type="domain" description="PAC" evidence="7">
    <location>
        <begin position="261"/>
        <end position="313"/>
    </location>
</feature>
<evidence type="ECO:0000313" key="8">
    <source>
        <dbReference type="EMBL" id="SFM77591.1"/>
    </source>
</evidence>
<keyword evidence="4" id="KW-0175">Coiled coil</keyword>
<feature type="compositionally biased region" description="Low complexity" evidence="5">
    <location>
        <begin position="1"/>
        <end position="16"/>
    </location>
</feature>
<feature type="domain" description="PAS" evidence="6">
    <location>
        <begin position="187"/>
        <end position="232"/>
    </location>
</feature>
<feature type="compositionally biased region" description="Basic and acidic residues" evidence="5">
    <location>
        <begin position="18"/>
        <end position="27"/>
    </location>
</feature>
<dbReference type="Gene3D" id="3.30.450.20">
    <property type="entry name" value="PAS domain"/>
    <property type="match status" value="2"/>
</dbReference>
<sequence length="581" mass="63056">MSKRAAPPTAAAPARARAGREAARRTADGTAASDAQRQLHELQVSQIELELQQQVLAELLEQKDAAEAGLVRYTELYEQAPVGYLSLWPDGRICRANLAAAALLACPRDDLLGRTFEQFVAPEQQAGLRRFLAGVYASGAHSVLEVALFAWPGRAGRVRIEANVERDGGKCRMVVTDIGDLHAREAARRRAYQVLDSIEEAVLVSGPDNRVVAVNPAFTRITGYQAEEAIGRDPGFLGRHVGAGQAFPLQAWSRLLAHGSWQGEVHNLKRDGTPFVSAMSLTLVRGEDGAVLNYISVFSDITARKQAERALLELSRELDARVVARTAELTAANLALRQEVAERKRAEAALRQSREQLRKLGDHLATVKENERKRIAREIHDELGQNLLALRLDLSMLGQRGEGDSSPLQPRVDAMLDNVDSTIKSVRGIMNQLRPSVLDLGLQAAIEWQIGEFRKRSGLSCRLLVDNADLFAALPGEIEIVLFRSLQESLTNVLRHARASDVQIRLGLAGGRLELSIEDNGIGIAPRRRGKADAFGLVGIAERVDALGGSFALAPYVEGSGCCLRLGFDLAVAGAQEEAGG</sequence>
<evidence type="ECO:0000256" key="2">
    <source>
        <dbReference type="ARBA" id="ARBA00022777"/>
    </source>
</evidence>
<dbReference type="InterPro" id="IPR011712">
    <property type="entry name" value="Sig_transdc_His_kin_sub3_dim/P"/>
</dbReference>
<keyword evidence="2" id="KW-0418">Kinase</keyword>
<evidence type="ECO:0000256" key="4">
    <source>
        <dbReference type="SAM" id="Coils"/>
    </source>
</evidence>
<organism evidence="8 9">
    <name type="scientific">Rugamonas rubra</name>
    <dbReference type="NCBI Taxonomy" id="758825"/>
    <lineage>
        <taxon>Bacteria</taxon>
        <taxon>Pseudomonadati</taxon>
        <taxon>Pseudomonadota</taxon>
        <taxon>Betaproteobacteria</taxon>
        <taxon>Burkholderiales</taxon>
        <taxon>Oxalobacteraceae</taxon>
        <taxon>Telluria group</taxon>
        <taxon>Rugamonas</taxon>
    </lineage>
</organism>
<name>A0A1I4TLV4_9BURK</name>
<protein>
    <submittedName>
        <fullName evidence="8">PAS domain S-box-containing protein</fullName>
    </submittedName>
</protein>
<feature type="domain" description="PAS" evidence="6">
    <location>
        <begin position="69"/>
        <end position="139"/>
    </location>
</feature>
<dbReference type="InterPro" id="IPR036890">
    <property type="entry name" value="HATPase_C_sf"/>
</dbReference>
<dbReference type="AlphaFoldDB" id="A0A1I4TLV4"/>
<dbReference type="GO" id="GO:0000155">
    <property type="term" value="F:phosphorelay sensor kinase activity"/>
    <property type="evidence" value="ECO:0007669"/>
    <property type="project" value="InterPro"/>
</dbReference>
<evidence type="ECO:0000259" key="6">
    <source>
        <dbReference type="PROSITE" id="PS50112"/>
    </source>
</evidence>
<evidence type="ECO:0000256" key="1">
    <source>
        <dbReference type="ARBA" id="ARBA00022679"/>
    </source>
</evidence>
<dbReference type="RefSeq" id="WP_093390650.1">
    <property type="nucleotide sequence ID" value="NZ_FOTW01000032.1"/>
</dbReference>
<dbReference type="PANTHER" id="PTHR24421:SF58">
    <property type="entry name" value="SIGNAL TRANSDUCTION HISTIDINE-PROTEIN KINASE_PHOSPHATASE UHPB"/>
    <property type="match status" value="1"/>
</dbReference>
<dbReference type="InterPro" id="IPR035965">
    <property type="entry name" value="PAS-like_dom_sf"/>
</dbReference>
<dbReference type="InterPro" id="IPR000700">
    <property type="entry name" value="PAS-assoc_C"/>
</dbReference>
<dbReference type="SUPFAM" id="SSF55874">
    <property type="entry name" value="ATPase domain of HSP90 chaperone/DNA topoisomerase II/histidine kinase"/>
    <property type="match status" value="1"/>
</dbReference>
<dbReference type="SUPFAM" id="SSF55785">
    <property type="entry name" value="PYP-like sensor domain (PAS domain)"/>
    <property type="match status" value="2"/>
</dbReference>
<accession>A0A1I4TLV4</accession>